<proteinExistence type="inferred from homology"/>
<dbReference type="GO" id="GO:0046872">
    <property type="term" value="F:metal ion binding"/>
    <property type="evidence" value="ECO:0007669"/>
    <property type="project" value="UniProtKB-KW"/>
</dbReference>
<dbReference type="GeneID" id="27714333"/>
<dbReference type="GO" id="GO:0016832">
    <property type="term" value="F:aldehyde-lyase activity"/>
    <property type="evidence" value="ECO:0007669"/>
    <property type="project" value="TreeGrafter"/>
</dbReference>
<keyword evidence="3" id="KW-0456">Lyase</keyword>
<dbReference type="Pfam" id="PF03328">
    <property type="entry name" value="HpcH_HpaI"/>
    <property type="match status" value="1"/>
</dbReference>
<dbReference type="AlphaFoldDB" id="A0A0D2JZ97"/>
<dbReference type="RefSeq" id="XP_016630002.1">
    <property type="nucleotide sequence ID" value="XM_016779083.1"/>
</dbReference>
<dbReference type="InterPro" id="IPR005000">
    <property type="entry name" value="Aldolase/citrate-lyase_domain"/>
</dbReference>
<keyword evidence="2" id="KW-0479">Metal-binding</keyword>
<keyword evidence="6" id="KW-1185">Reference proteome</keyword>
<organism evidence="5 6">
    <name type="scientific">Fonsecaea multimorphosa CBS 102226</name>
    <dbReference type="NCBI Taxonomy" id="1442371"/>
    <lineage>
        <taxon>Eukaryota</taxon>
        <taxon>Fungi</taxon>
        <taxon>Dikarya</taxon>
        <taxon>Ascomycota</taxon>
        <taxon>Pezizomycotina</taxon>
        <taxon>Eurotiomycetes</taxon>
        <taxon>Chaetothyriomycetidae</taxon>
        <taxon>Chaetothyriales</taxon>
        <taxon>Herpotrichiellaceae</taxon>
        <taxon>Fonsecaea</taxon>
    </lineage>
</organism>
<evidence type="ECO:0000313" key="5">
    <source>
        <dbReference type="EMBL" id="KIX95879.1"/>
    </source>
</evidence>
<dbReference type="InterPro" id="IPR015813">
    <property type="entry name" value="Pyrv/PenolPyrv_kinase-like_dom"/>
</dbReference>
<evidence type="ECO:0000259" key="4">
    <source>
        <dbReference type="Pfam" id="PF03328"/>
    </source>
</evidence>
<evidence type="ECO:0000256" key="3">
    <source>
        <dbReference type="ARBA" id="ARBA00023239"/>
    </source>
</evidence>
<dbReference type="EMBL" id="KN848080">
    <property type="protein sequence ID" value="KIX95879.1"/>
    <property type="molecule type" value="Genomic_DNA"/>
</dbReference>
<dbReference type="InterPro" id="IPR050251">
    <property type="entry name" value="HpcH-HpaI_aldolase"/>
</dbReference>
<dbReference type="PANTHER" id="PTHR30502:SF0">
    <property type="entry name" value="PHOSPHOENOLPYRUVATE CARBOXYLASE FAMILY PROTEIN"/>
    <property type="match status" value="1"/>
</dbReference>
<dbReference type="VEuPathDB" id="FungiDB:Z520_08587"/>
<gene>
    <name evidence="5" type="ORF">Z520_08587</name>
</gene>
<dbReference type="InterPro" id="IPR040442">
    <property type="entry name" value="Pyrv_kinase-like_dom_sf"/>
</dbReference>
<dbReference type="Proteomes" id="UP000053411">
    <property type="component" value="Unassembled WGS sequence"/>
</dbReference>
<accession>A0A0D2JZ97</accession>
<dbReference type="GO" id="GO:0005737">
    <property type="term" value="C:cytoplasm"/>
    <property type="evidence" value="ECO:0007669"/>
    <property type="project" value="TreeGrafter"/>
</dbReference>
<evidence type="ECO:0000256" key="2">
    <source>
        <dbReference type="ARBA" id="ARBA00022723"/>
    </source>
</evidence>
<comment type="similarity">
    <text evidence="1">Belongs to the HpcH/HpaI aldolase family.</text>
</comment>
<feature type="domain" description="HpcH/HpaI aldolase/citrate lyase" evidence="4">
    <location>
        <begin position="15"/>
        <end position="210"/>
    </location>
</feature>
<dbReference type="STRING" id="1442371.A0A0D2JZ97"/>
<evidence type="ECO:0000256" key="1">
    <source>
        <dbReference type="ARBA" id="ARBA00005568"/>
    </source>
</evidence>
<dbReference type="PANTHER" id="PTHR30502">
    <property type="entry name" value="2-KETO-3-DEOXY-L-RHAMNONATE ALDOLASE"/>
    <property type="match status" value="1"/>
</dbReference>
<reference evidence="5 6" key="1">
    <citation type="submission" date="2015-01" db="EMBL/GenBank/DDBJ databases">
        <title>The Genome Sequence of Fonsecaea multimorphosa CBS 102226.</title>
        <authorList>
            <consortium name="The Broad Institute Genomics Platform"/>
            <person name="Cuomo C."/>
            <person name="de Hoog S."/>
            <person name="Gorbushina A."/>
            <person name="Stielow B."/>
            <person name="Teixiera M."/>
            <person name="Abouelleil A."/>
            <person name="Chapman S.B."/>
            <person name="Priest M."/>
            <person name="Young S.K."/>
            <person name="Wortman J."/>
            <person name="Nusbaum C."/>
            <person name="Birren B."/>
        </authorList>
    </citation>
    <scope>NUCLEOTIDE SEQUENCE [LARGE SCALE GENOMIC DNA]</scope>
    <source>
        <strain evidence="5 6">CBS 102226</strain>
    </source>
</reference>
<protein>
    <recommendedName>
        <fullName evidence="4">HpcH/HpaI aldolase/citrate lyase domain-containing protein</fullName>
    </recommendedName>
</protein>
<sequence length="261" mass="27928">MPSFRSLLQTKTPLIGTFVSFNDPYSAQILAQCGFDWLMIDMEHSPLSAQEITAMVHSTAAASAGNCAPIVRIPSHGVEWIKWALDSGASGIIVPMVNTKQEVDGVIKRALYPPAGQRSYGPFRTPFAETPALPDVADYKRKRSPEVVILPMIESKEAVENAEDIIGTEGVDGVFIGPVDLRHSLGFEGATGEEPEYIAALQKVLQLGKRFAKPIGILGSQAAIPRLVHMGFSFIMLPGGDAGILAEAASALLKASRKSIS</sequence>
<dbReference type="Gene3D" id="3.20.20.60">
    <property type="entry name" value="Phosphoenolpyruvate-binding domains"/>
    <property type="match status" value="1"/>
</dbReference>
<evidence type="ECO:0000313" key="6">
    <source>
        <dbReference type="Proteomes" id="UP000053411"/>
    </source>
</evidence>
<dbReference type="OrthoDB" id="1621678at2759"/>
<name>A0A0D2JZ97_9EURO</name>
<dbReference type="SUPFAM" id="SSF51621">
    <property type="entry name" value="Phosphoenolpyruvate/pyruvate domain"/>
    <property type="match status" value="1"/>
</dbReference>